<proteinExistence type="predicted"/>
<sequence length="121" mass="13967">MVWEPQGDSFFAEEKLLTHYRRQSRVCFIDSDAGGVHFPLVLGKAKAQGWEESGCLMEPWLRSPFGQGRSEKLRTFTLEPVWDKRSAHFYLERDFSGLDGRFGDAIMGLFMVGWPEAAWEF</sequence>
<dbReference type="AlphaFoldDB" id="A0AA38J0Y2"/>
<gene>
    <name evidence="1" type="ORF">Zmor_008223</name>
</gene>
<evidence type="ECO:0000313" key="2">
    <source>
        <dbReference type="Proteomes" id="UP001168821"/>
    </source>
</evidence>
<organism evidence="1 2">
    <name type="scientific">Zophobas morio</name>
    <dbReference type="NCBI Taxonomy" id="2755281"/>
    <lineage>
        <taxon>Eukaryota</taxon>
        <taxon>Metazoa</taxon>
        <taxon>Ecdysozoa</taxon>
        <taxon>Arthropoda</taxon>
        <taxon>Hexapoda</taxon>
        <taxon>Insecta</taxon>
        <taxon>Pterygota</taxon>
        <taxon>Neoptera</taxon>
        <taxon>Endopterygota</taxon>
        <taxon>Coleoptera</taxon>
        <taxon>Polyphaga</taxon>
        <taxon>Cucujiformia</taxon>
        <taxon>Tenebrionidae</taxon>
        <taxon>Zophobas</taxon>
    </lineage>
</organism>
<evidence type="ECO:0000313" key="1">
    <source>
        <dbReference type="EMBL" id="KAJ3664016.1"/>
    </source>
</evidence>
<dbReference type="EMBL" id="JALNTZ010000002">
    <property type="protein sequence ID" value="KAJ3664016.1"/>
    <property type="molecule type" value="Genomic_DNA"/>
</dbReference>
<accession>A0AA38J0Y2</accession>
<protein>
    <submittedName>
        <fullName evidence="1">Uncharacterized protein</fullName>
    </submittedName>
</protein>
<comment type="caution">
    <text evidence="1">The sequence shown here is derived from an EMBL/GenBank/DDBJ whole genome shotgun (WGS) entry which is preliminary data.</text>
</comment>
<keyword evidence="2" id="KW-1185">Reference proteome</keyword>
<reference evidence="1" key="1">
    <citation type="journal article" date="2023" name="G3 (Bethesda)">
        <title>Whole genome assemblies of Zophobas morio and Tenebrio molitor.</title>
        <authorList>
            <person name="Kaur S."/>
            <person name="Stinson S.A."/>
            <person name="diCenzo G.C."/>
        </authorList>
    </citation>
    <scope>NUCLEOTIDE SEQUENCE</scope>
    <source>
        <strain evidence="1">QUZm001</strain>
    </source>
</reference>
<name>A0AA38J0Y2_9CUCU</name>
<dbReference type="Proteomes" id="UP001168821">
    <property type="component" value="Unassembled WGS sequence"/>
</dbReference>